<keyword evidence="3" id="KW-0238">DNA-binding</keyword>
<proteinExistence type="predicted"/>
<evidence type="ECO:0000313" key="3">
    <source>
        <dbReference type="EMBL" id="OTW49511.1"/>
    </source>
</evidence>
<name>A0A242WA69_BACTU</name>
<dbReference type="GO" id="GO:0003677">
    <property type="term" value="F:DNA binding"/>
    <property type="evidence" value="ECO:0007669"/>
    <property type="project" value="UniProtKB-KW"/>
</dbReference>
<organism evidence="3 4">
    <name type="scientific">Bacillus thuringiensis serovar mexicanensis</name>
    <dbReference type="NCBI Taxonomy" id="180868"/>
    <lineage>
        <taxon>Bacteria</taxon>
        <taxon>Bacillati</taxon>
        <taxon>Bacillota</taxon>
        <taxon>Bacilli</taxon>
        <taxon>Bacillales</taxon>
        <taxon>Bacillaceae</taxon>
        <taxon>Bacillus</taxon>
        <taxon>Bacillus cereus group</taxon>
    </lineage>
</organism>
<evidence type="ECO:0000256" key="1">
    <source>
        <dbReference type="SAM" id="Coils"/>
    </source>
</evidence>
<keyword evidence="1" id="KW-0175">Coiled coil</keyword>
<sequence>MNDTTSQERAYWTHEVSEKLQISDSTLKRWANELEVSGYKFAKGANDSRAFTAHDIQALEKYRYLTKKQKVKKEEAATAVIEEFKEKTSDWAPPAHQENELTLTSSQVAQTLETFMRQLQEQEKTNQQILQELQSANELNKTLLLQYEQLKRDFDEMRESQKLIASTQEQKQGFWSKLFSKNKDV</sequence>
<dbReference type="InterPro" id="IPR000551">
    <property type="entry name" value="MerR-type_HTH_dom"/>
</dbReference>
<evidence type="ECO:0000259" key="2">
    <source>
        <dbReference type="Pfam" id="PF13411"/>
    </source>
</evidence>
<dbReference type="GO" id="GO:0006355">
    <property type="term" value="P:regulation of DNA-templated transcription"/>
    <property type="evidence" value="ECO:0007669"/>
    <property type="project" value="InterPro"/>
</dbReference>
<gene>
    <name evidence="3" type="ORF">BK699_11230</name>
</gene>
<reference evidence="3 4" key="1">
    <citation type="submission" date="2016-10" db="EMBL/GenBank/DDBJ databases">
        <title>Comparative genomics of Bacillus thuringiensis reveals a path to pathogens against multiple invertebrate hosts.</title>
        <authorList>
            <person name="Zheng J."/>
            <person name="Gao Q."/>
            <person name="Liu H."/>
            <person name="Peng D."/>
            <person name="Ruan L."/>
            <person name="Sun M."/>
        </authorList>
    </citation>
    <scope>NUCLEOTIDE SEQUENCE [LARGE SCALE GENOMIC DNA]</scope>
    <source>
        <strain evidence="3">BGSC 4AC1</strain>
    </source>
</reference>
<comment type="caution">
    <text evidence="3">The sequence shown here is derived from an EMBL/GenBank/DDBJ whole genome shotgun (WGS) entry which is preliminary data.</text>
</comment>
<feature type="coiled-coil region" evidence="1">
    <location>
        <begin position="112"/>
        <end position="160"/>
    </location>
</feature>
<accession>A0A242WA69</accession>
<feature type="domain" description="HTH merR-type" evidence="2">
    <location>
        <begin position="11"/>
        <end position="74"/>
    </location>
</feature>
<protein>
    <submittedName>
        <fullName evidence="3">DNA-binding protein</fullName>
    </submittedName>
</protein>
<dbReference type="EMBL" id="NFCF01000069">
    <property type="protein sequence ID" value="OTW49511.1"/>
    <property type="molecule type" value="Genomic_DNA"/>
</dbReference>
<dbReference type="Pfam" id="PF13411">
    <property type="entry name" value="MerR_1"/>
    <property type="match status" value="1"/>
</dbReference>
<evidence type="ECO:0000313" key="4">
    <source>
        <dbReference type="Proteomes" id="UP000195152"/>
    </source>
</evidence>
<dbReference type="RefSeq" id="WP_086401329.1">
    <property type="nucleotide sequence ID" value="NZ_NFCF01000069.1"/>
</dbReference>
<dbReference type="AlphaFoldDB" id="A0A242WA69"/>
<dbReference type="Gene3D" id="1.10.1660.10">
    <property type="match status" value="1"/>
</dbReference>
<dbReference type="Proteomes" id="UP000195152">
    <property type="component" value="Unassembled WGS sequence"/>
</dbReference>